<keyword evidence="2" id="KW-0732">Signal</keyword>
<feature type="signal peptide" evidence="2">
    <location>
        <begin position="1"/>
        <end position="19"/>
    </location>
</feature>
<dbReference type="EnsemblPlants" id="KQJ93461">
    <property type="protein sequence ID" value="KQJ93461"/>
    <property type="gene ID" value="BRADI_3g04701v3"/>
</dbReference>
<organism evidence="4">
    <name type="scientific">Brachypodium distachyon</name>
    <name type="common">Purple false brome</name>
    <name type="synonym">Trachynia distachya</name>
    <dbReference type="NCBI Taxonomy" id="15368"/>
    <lineage>
        <taxon>Eukaryota</taxon>
        <taxon>Viridiplantae</taxon>
        <taxon>Streptophyta</taxon>
        <taxon>Embryophyta</taxon>
        <taxon>Tracheophyta</taxon>
        <taxon>Spermatophyta</taxon>
        <taxon>Magnoliopsida</taxon>
        <taxon>Liliopsida</taxon>
        <taxon>Poales</taxon>
        <taxon>Poaceae</taxon>
        <taxon>BOP clade</taxon>
        <taxon>Pooideae</taxon>
        <taxon>Stipodae</taxon>
        <taxon>Brachypodieae</taxon>
        <taxon>Brachypodium</taxon>
    </lineage>
</organism>
<evidence type="ECO:0000313" key="6">
    <source>
        <dbReference type="Proteomes" id="UP000008810"/>
    </source>
</evidence>
<feature type="region of interest" description="Disordered" evidence="1">
    <location>
        <begin position="22"/>
        <end position="47"/>
    </location>
</feature>
<name>A0A0Q3LLV6_BRADI</name>
<evidence type="ECO:0000259" key="3">
    <source>
        <dbReference type="Pfam" id="PF00646"/>
    </source>
</evidence>
<dbReference type="InterPro" id="IPR036047">
    <property type="entry name" value="F-box-like_dom_sf"/>
</dbReference>
<feature type="compositionally biased region" description="Polar residues" evidence="1">
    <location>
        <begin position="22"/>
        <end position="41"/>
    </location>
</feature>
<dbReference type="PANTHER" id="PTHR32133:SF134">
    <property type="entry name" value="OS05G0320100 PROTEIN"/>
    <property type="match status" value="1"/>
</dbReference>
<dbReference type="PANTHER" id="PTHR32133">
    <property type="entry name" value="OS07G0120400 PROTEIN"/>
    <property type="match status" value="1"/>
</dbReference>
<dbReference type="AlphaFoldDB" id="A0A0Q3LLV6"/>
<gene>
    <name evidence="4" type="ORF">BRADI_3g04701v3</name>
</gene>
<reference evidence="4" key="2">
    <citation type="submission" date="2017-06" db="EMBL/GenBank/DDBJ databases">
        <title>WGS assembly of Brachypodium distachyon.</title>
        <authorList>
            <consortium name="The International Brachypodium Initiative"/>
            <person name="Lucas S."/>
            <person name="Harmon-Smith M."/>
            <person name="Lail K."/>
            <person name="Tice H."/>
            <person name="Grimwood J."/>
            <person name="Bruce D."/>
            <person name="Barry K."/>
            <person name="Shu S."/>
            <person name="Lindquist E."/>
            <person name="Wang M."/>
            <person name="Pitluck S."/>
            <person name="Vogel J.P."/>
            <person name="Garvin D.F."/>
            <person name="Mockler T.C."/>
            <person name="Schmutz J."/>
            <person name="Rokhsar D."/>
            <person name="Bevan M.W."/>
        </authorList>
    </citation>
    <scope>NUCLEOTIDE SEQUENCE</scope>
    <source>
        <strain evidence="4">Bd21</strain>
    </source>
</reference>
<evidence type="ECO:0000313" key="4">
    <source>
        <dbReference type="EMBL" id="KQJ93461.1"/>
    </source>
</evidence>
<reference evidence="4 5" key="1">
    <citation type="journal article" date="2010" name="Nature">
        <title>Genome sequencing and analysis of the model grass Brachypodium distachyon.</title>
        <authorList>
            <consortium name="International Brachypodium Initiative"/>
        </authorList>
    </citation>
    <scope>NUCLEOTIDE SEQUENCE [LARGE SCALE GENOMIC DNA]</scope>
    <source>
        <strain evidence="4 5">Bd21</strain>
    </source>
</reference>
<dbReference type="Gramene" id="KQJ93461">
    <property type="protein sequence ID" value="KQJ93461"/>
    <property type="gene ID" value="BRADI_3g04701v3"/>
</dbReference>
<evidence type="ECO:0000256" key="1">
    <source>
        <dbReference type="SAM" id="MobiDB-lite"/>
    </source>
</evidence>
<sequence>MFLSITIIATATLAAVVTASFQGASTSDSTPPATAERTSSPCCRRSPAALEGPLDNDDLLKEILLRLPLQPSSLPRASLVCKHWP</sequence>
<proteinExistence type="predicted"/>
<accession>A0A0Q3LLV6</accession>
<dbReference type="EMBL" id="CM000882">
    <property type="protein sequence ID" value="KQJ93461.1"/>
    <property type="molecule type" value="Genomic_DNA"/>
</dbReference>
<dbReference type="Pfam" id="PF00646">
    <property type="entry name" value="F-box"/>
    <property type="match status" value="1"/>
</dbReference>
<dbReference type="InterPro" id="IPR001810">
    <property type="entry name" value="F-box_dom"/>
</dbReference>
<feature type="chain" id="PRO_5036297597" description="F-box domain-containing protein" evidence="2">
    <location>
        <begin position="20"/>
        <end position="85"/>
    </location>
</feature>
<dbReference type="Proteomes" id="UP000008810">
    <property type="component" value="Chromosome 3"/>
</dbReference>
<evidence type="ECO:0000256" key="2">
    <source>
        <dbReference type="SAM" id="SignalP"/>
    </source>
</evidence>
<feature type="domain" description="F-box" evidence="3">
    <location>
        <begin position="57"/>
        <end position="84"/>
    </location>
</feature>
<dbReference type="SUPFAM" id="SSF81383">
    <property type="entry name" value="F-box domain"/>
    <property type="match status" value="1"/>
</dbReference>
<reference evidence="5" key="3">
    <citation type="submission" date="2018-08" db="UniProtKB">
        <authorList>
            <consortium name="EnsemblPlants"/>
        </authorList>
    </citation>
    <scope>IDENTIFICATION</scope>
    <source>
        <strain evidence="5">cv. Bd21</strain>
    </source>
</reference>
<keyword evidence="6" id="KW-1185">Reference proteome</keyword>
<evidence type="ECO:0000313" key="5">
    <source>
        <dbReference type="EnsemblPlants" id="KQJ93461"/>
    </source>
</evidence>
<protein>
    <recommendedName>
        <fullName evidence="3">F-box domain-containing protein</fullName>
    </recommendedName>
</protein>
<dbReference type="InParanoid" id="A0A0Q3LLV6"/>